<accession>A0A834MBY9</accession>
<protein>
    <submittedName>
        <fullName evidence="1">Uncharacterized protein</fullName>
    </submittedName>
</protein>
<gene>
    <name evidence="1" type="ORF">GWI33_012987</name>
</gene>
<proteinExistence type="predicted"/>
<evidence type="ECO:0000313" key="2">
    <source>
        <dbReference type="Proteomes" id="UP000625711"/>
    </source>
</evidence>
<dbReference type="Proteomes" id="UP000625711">
    <property type="component" value="Unassembled WGS sequence"/>
</dbReference>
<comment type="caution">
    <text evidence="1">The sequence shown here is derived from an EMBL/GenBank/DDBJ whole genome shotgun (WGS) entry which is preliminary data.</text>
</comment>
<name>A0A834MBY9_RHYFE</name>
<dbReference type="EMBL" id="JAACXV010012891">
    <property type="protein sequence ID" value="KAF7274350.1"/>
    <property type="molecule type" value="Genomic_DNA"/>
</dbReference>
<sequence length="126" mass="14647">MLLSRFIVKCLASFSSRPVEIKIYDGIPYRPVNVTIANNITVTTCRVQSTNNGTGFITYLNKQIDLLEYCFYCRFYEVKAEDGADLPTKALHFVWLQKRISSVSRAPRCEILYRGEFKSRFPRITY</sequence>
<organism evidence="1 2">
    <name type="scientific">Rhynchophorus ferrugineus</name>
    <name type="common">Red palm weevil</name>
    <name type="synonym">Curculio ferrugineus</name>
    <dbReference type="NCBI Taxonomy" id="354439"/>
    <lineage>
        <taxon>Eukaryota</taxon>
        <taxon>Metazoa</taxon>
        <taxon>Ecdysozoa</taxon>
        <taxon>Arthropoda</taxon>
        <taxon>Hexapoda</taxon>
        <taxon>Insecta</taxon>
        <taxon>Pterygota</taxon>
        <taxon>Neoptera</taxon>
        <taxon>Endopterygota</taxon>
        <taxon>Coleoptera</taxon>
        <taxon>Polyphaga</taxon>
        <taxon>Cucujiformia</taxon>
        <taxon>Curculionidae</taxon>
        <taxon>Dryophthorinae</taxon>
        <taxon>Rhynchophorus</taxon>
    </lineage>
</organism>
<evidence type="ECO:0000313" key="1">
    <source>
        <dbReference type="EMBL" id="KAF7274350.1"/>
    </source>
</evidence>
<reference evidence="1" key="1">
    <citation type="submission" date="2020-08" db="EMBL/GenBank/DDBJ databases">
        <title>Genome sequencing and assembly of the red palm weevil Rhynchophorus ferrugineus.</title>
        <authorList>
            <person name="Dias G.B."/>
            <person name="Bergman C.M."/>
            <person name="Manee M."/>
        </authorList>
    </citation>
    <scope>NUCLEOTIDE SEQUENCE</scope>
    <source>
        <strain evidence="1">AA-2017</strain>
        <tissue evidence="1">Whole larva</tissue>
    </source>
</reference>
<keyword evidence="2" id="KW-1185">Reference proteome</keyword>
<dbReference type="AlphaFoldDB" id="A0A834MBY9"/>